<reference evidence="1" key="1">
    <citation type="submission" date="2020-06" db="EMBL/GenBank/DDBJ databases">
        <title>Unique genomic features of the anaerobic methanotrophic archaea.</title>
        <authorList>
            <person name="Chadwick G.L."/>
            <person name="Skennerton C.T."/>
            <person name="Laso-Perez R."/>
            <person name="Leu A.O."/>
            <person name="Speth D.R."/>
            <person name="Yu H."/>
            <person name="Morgan-Lang C."/>
            <person name="Hatzenpichler R."/>
            <person name="Goudeau D."/>
            <person name="Malmstrom R."/>
            <person name="Brazelton W.J."/>
            <person name="Woyke T."/>
            <person name="Hallam S.J."/>
            <person name="Tyson G.W."/>
            <person name="Wegener G."/>
            <person name="Boetius A."/>
            <person name="Orphan V."/>
        </authorList>
    </citation>
    <scope>NUCLEOTIDE SEQUENCE</scope>
</reference>
<organism evidence="1">
    <name type="scientific">Candidatus Methanogaster sp. ANME-2c ERB4</name>
    <dbReference type="NCBI Taxonomy" id="2759911"/>
    <lineage>
        <taxon>Archaea</taxon>
        <taxon>Methanobacteriati</taxon>
        <taxon>Methanobacteriota</taxon>
        <taxon>Stenosarchaea group</taxon>
        <taxon>Methanomicrobia</taxon>
        <taxon>Methanosarcinales</taxon>
        <taxon>ANME-2 cluster</taxon>
        <taxon>Candidatus Methanogasteraceae</taxon>
        <taxon>Candidatus Methanogaster</taxon>
    </lineage>
</organism>
<gene>
    <name evidence="1" type="ORF">BAIACGLI_00015</name>
</gene>
<accession>A0A7G9YFB8</accession>
<protein>
    <submittedName>
        <fullName evidence="1">Uncharacterized protein</fullName>
    </submittedName>
</protein>
<proteinExistence type="predicted"/>
<evidence type="ECO:0000313" key="1">
    <source>
        <dbReference type="EMBL" id="QNO46702.1"/>
    </source>
</evidence>
<name>A0A7G9YFB8_9EURY</name>
<dbReference type="AlphaFoldDB" id="A0A7G9YFB8"/>
<dbReference type="EMBL" id="MT631214">
    <property type="protein sequence ID" value="QNO46702.1"/>
    <property type="molecule type" value="Genomic_DNA"/>
</dbReference>
<sequence>MVIKYPRPWGIRTIRTIRAIRDLLVLILSRTHAFEANDTNLVTTEDAFYHRF</sequence>